<dbReference type="InterPro" id="IPR036873">
    <property type="entry name" value="Rhodanese-like_dom_sf"/>
</dbReference>
<evidence type="ECO:0000259" key="6">
    <source>
        <dbReference type="PROSITE" id="PS50206"/>
    </source>
</evidence>
<feature type="transmembrane region" description="Helical" evidence="5">
    <location>
        <begin position="234"/>
        <end position="255"/>
    </location>
</feature>
<feature type="transmembrane region" description="Helical" evidence="5">
    <location>
        <begin position="6"/>
        <end position="33"/>
    </location>
</feature>
<dbReference type="SUPFAM" id="SSF52821">
    <property type="entry name" value="Rhodanese/Cell cycle control phosphatase"/>
    <property type="match status" value="1"/>
</dbReference>
<dbReference type="InterPro" id="IPR002781">
    <property type="entry name" value="TM_pro_TauE-like"/>
</dbReference>
<dbReference type="Gene3D" id="3.40.250.10">
    <property type="entry name" value="Rhodanese-like domain"/>
    <property type="match status" value="1"/>
</dbReference>
<feature type="transmembrane region" description="Helical" evidence="5">
    <location>
        <begin position="133"/>
        <end position="162"/>
    </location>
</feature>
<evidence type="ECO:0000313" key="7">
    <source>
        <dbReference type="EMBL" id="OZC01406.1"/>
    </source>
</evidence>
<dbReference type="GO" id="GO:0005886">
    <property type="term" value="C:plasma membrane"/>
    <property type="evidence" value="ECO:0007669"/>
    <property type="project" value="UniProtKB-SubCell"/>
</dbReference>
<comment type="subcellular location">
    <subcellularLocation>
        <location evidence="5">Cell membrane</location>
        <topology evidence="5">Multi-pass membrane protein</topology>
    </subcellularLocation>
    <subcellularLocation>
        <location evidence="1">Membrane</location>
        <topology evidence="1">Multi-pass membrane protein</topology>
    </subcellularLocation>
</comment>
<dbReference type="Pfam" id="PF00581">
    <property type="entry name" value="Rhodanese"/>
    <property type="match status" value="1"/>
</dbReference>
<comment type="similarity">
    <text evidence="5">Belongs to the 4-toluene sulfonate uptake permease (TSUP) (TC 2.A.102) family.</text>
</comment>
<feature type="transmembrane region" description="Helical" evidence="5">
    <location>
        <begin position="202"/>
        <end position="222"/>
    </location>
</feature>
<reference evidence="7 8" key="1">
    <citation type="submission" date="2016-11" db="EMBL/GenBank/DDBJ databases">
        <title>Study of marine rhodopsin-containing bacteria.</title>
        <authorList>
            <person name="Yoshizawa S."/>
            <person name="Kumagai Y."/>
            <person name="Kogure K."/>
        </authorList>
    </citation>
    <scope>NUCLEOTIDE SEQUENCE [LARGE SCALE GENOMIC DNA]</scope>
    <source>
        <strain evidence="7 8">SG-29</strain>
    </source>
</reference>
<sequence length="381" mass="38223">MIYALLGAVAIGLVLGLLGSGGSILTVPVLVYLAGHGEKVAIAESLAIVGAIAAVGAFPYARQKLVDWHSVLYFGVPGIVGTYGGAALAKWIPGAVQLALFAVVMILAAGLMFRGRKEVPEGEVRERQPLWLIGIEGLLVGVLTGLVGVGGGFLIVPALVLLGGLSMRLAVGTSLLIIAAKSAAGFFKYVDVLAETGQQVDWQLIGIFAVIGIAGSFVGNALSQRVPQAQLKKGFAVFLVVMGVFILGKEGPAALGMDAQAATPATAVETAAPATAVPATLSADEAVAYLAATPDAQLVDVRTAPEIAATGTLEGALALAYAPGFTGRAADALDPARPVVLFCGSGARSARAASDLAGAGFAEVANAGAFRTLAAAGLPTD</sequence>
<keyword evidence="2 5" id="KW-0812">Transmembrane</keyword>
<evidence type="ECO:0000256" key="2">
    <source>
        <dbReference type="ARBA" id="ARBA00022692"/>
    </source>
</evidence>
<evidence type="ECO:0000256" key="3">
    <source>
        <dbReference type="ARBA" id="ARBA00022989"/>
    </source>
</evidence>
<name>A0A259TUN5_9BACT</name>
<dbReference type="InterPro" id="IPR001763">
    <property type="entry name" value="Rhodanese-like_dom"/>
</dbReference>
<keyword evidence="4 5" id="KW-0472">Membrane</keyword>
<evidence type="ECO:0000256" key="1">
    <source>
        <dbReference type="ARBA" id="ARBA00004141"/>
    </source>
</evidence>
<comment type="caution">
    <text evidence="7">The sequence shown here is derived from an EMBL/GenBank/DDBJ whole genome shotgun (WGS) entry which is preliminary data.</text>
</comment>
<keyword evidence="3 5" id="KW-1133">Transmembrane helix</keyword>
<protein>
    <recommendedName>
        <fullName evidence="5">Probable membrane transporter protein</fullName>
    </recommendedName>
</protein>
<organism evidence="7 8">
    <name type="scientific">Rubricoccus marinus</name>
    <dbReference type="NCBI Taxonomy" id="716817"/>
    <lineage>
        <taxon>Bacteria</taxon>
        <taxon>Pseudomonadati</taxon>
        <taxon>Rhodothermota</taxon>
        <taxon>Rhodothermia</taxon>
        <taxon>Rhodothermales</taxon>
        <taxon>Rubricoccaceae</taxon>
        <taxon>Rubricoccus</taxon>
    </lineage>
</organism>
<evidence type="ECO:0000313" key="8">
    <source>
        <dbReference type="Proteomes" id="UP000216446"/>
    </source>
</evidence>
<gene>
    <name evidence="7" type="ORF">BSZ36_17115</name>
</gene>
<keyword evidence="8" id="KW-1185">Reference proteome</keyword>
<feature type="domain" description="Rhodanese" evidence="6">
    <location>
        <begin position="292"/>
        <end position="381"/>
    </location>
</feature>
<dbReference type="PROSITE" id="PS50206">
    <property type="entry name" value="RHODANESE_3"/>
    <property type="match status" value="1"/>
</dbReference>
<dbReference type="OrthoDB" id="8559161at2"/>
<dbReference type="EMBL" id="MQWB01000010">
    <property type="protein sequence ID" value="OZC01406.1"/>
    <property type="molecule type" value="Genomic_DNA"/>
</dbReference>
<evidence type="ECO:0000256" key="5">
    <source>
        <dbReference type="RuleBase" id="RU363041"/>
    </source>
</evidence>
<dbReference type="Proteomes" id="UP000216446">
    <property type="component" value="Unassembled WGS sequence"/>
</dbReference>
<feature type="transmembrane region" description="Helical" evidence="5">
    <location>
        <begin position="95"/>
        <end position="113"/>
    </location>
</feature>
<proteinExistence type="inferred from homology"/>
<feature type="transmembrane region" description="Helical" evidence="5">
    <location>
        <begin position="70"/>
        <end position="88"/>
    </location>
</feature>
<dbReference type="InterPro" id="IPR051598">
    <property type="entry name" value="TSUP/Inactive_protease-like"/>
</dbReference>
<dbReference type="CDD" id="cd00158">
    <property type="entry name" value="RHOD"/>
    <property type="match status" value="1"/>
</dbReference>
<dbReference type="InParanoid" id="A0A259TUN5"/>
<dbReference type="AlphaFoldDB" id="A0A259TUN5"/>
<dbReference type="PANTHER" id="PTHR43701">
    <property type="entry name" value="MEMBRANE TRANSPORTER PROTEIN MJ0441-RELATED"/>
    <property type="match status" value="1"/>
</dbReference>
<accession>A0A259TUN5</accession>
<keyword evidence="5" id="KW-1003">Cell membrane</keyword>
<dbReference type="Pfam" id="PF01925">
    <property type="entry name" value="TauE"/>
    <property type="match status" value="1"/>
</dbReference>
<evidence type="ECO:0000256" key="4">
    <source>
        <dbReference type="ARBA" id="ARBA00023136"/>
    </source>
</evidence>
<feature type="transmembrane region" description="Helical" evidence="5">
    <location>
        <begin position="40"/>
        <end position="58"/>
    </location>
</feature>
<dbReference type="PANTHER" id="PTHR43701:SF2">
    <property type="entry name" value="MEMBRANE TRANSPORTER PROTEIN YJNA-RELATED"/>
    <property type="match status" value="1"/>
</dbReference>
<dbReference type="SMART" id="SM00450">
    <property type="entry name" value="RHOD"/>
    <property type="match status" value="1"/>
</dbReference>